<accession>A0ABD1FA28</accession>
<dbReference type="Gene3D" id="3.30.470.20">
    <property type="entry name" value="ATP-grasp fold, B domain"/>
    <property type="match status" value="1"/>
</dbReference>
<gene>
    <name evidence="2" type="ORF">ABEB36_002917</name>
</gene>
<dbReference type="SUPFAM" id="SSF56059">
    <property type="entry name" value="Glutathione synthetase ATP-binding domain-like"/>
    <property type="match status" value="1"/>
</dbReference>
<dbReference type="EMBL" id="JBDJPC010000002">
    <property type="protein sequence ID" value="KAL1513515.1"/>
    <property type="molecule type" value="Genomic_DNA"/>
</dbReference>
<proteinExistence type="predicted"/>
<sequence>MVHITQLQKFVDQYKTQLLSSGIPETYWEPLYKKLLYQTFDAGECFQLVKIEYDEPKQPHEPLWGLQALRDLSNKEENIFLIDHAWTYQISQARNHLQYSPLRSRLANILGLNDELNSEELIEQIFDNMWRINCTYTVKDVKNGEQNQMWYVMDEIGCAVQHRDIPNCRIVPFFTSEGAYSLLFLLLNVEDGDLLYRDFAEGINDPVARKVALSPWVPISFEDFPTDVHIPSEDYFTSGHIPETLPDLSQFNCSDKEEKEKYYVYTQYDLIKQFLSDQKFEITSDEDKADILWYTEHFRDFETLSKNPKKFVNQFPYEYVITVKDLLCMTCRRFKNNTYRADWMPVTYNLVNEIGNFANYFHKNPGKFWIIKPYNLARGMDIHITQNFNYIMRLPCTGPKIAQEYLTNPVLFYRNDCEGQVKFDLRYVILLKKVRPLQAYVFKEFFLRFANKPFDLSHFDDYEKHFTVMNYTENAQLKHLKCEDFKKEWSKQYMDYHWDAVEGKILEMLREILDCATVADAPCGIAENPQSRALYAADLMLDWTETKEIQPKILEINYMPDCQRACDYYPDFFNDIFKLLFLNVEKNDIFYKL</sequence>
<reference evidence="2 3" key="1">
    <citation type="submission" date="2024-05" db="EMBL/GenBank/DDBJ databases">
        <title>Genetic variation in Jamaican populations of the coffee berry borer (Hypothenemus hampei).</title>
        <authorList>
            <person name="Errbii M."/>
            <person name="Myrie A."/>
        </authorList>
    </citation>
    <scope>NUCLEOTIDE SEQUENCE [LARGE SCALE GENOMIC DNA]</scope>
    <source>
        <strain evidence="2">JA-Hopewell-2020-01-JO</strain>
        <tissue evidence="2">Whole body</tissue>
    </source>
</reference>
<dbReference type="InterPro" id="IPR004344">
    <property type="entry name" value="TTL/TTLL_fam"/>
</dbReference>
<dbReference type="PANTHER" id="PTHR46088">
    <property type="entry name" value="TUBULIN--TYROSINE LIGASE-LIKE PROTEIN 12"/>
    <property type="match status" value="1"/>
</dbReference>
<evidence type="ECO:0000313" key="2">
    <source>
        <dbReference type="EMBL" id="KAL1513515.1"/>
    </source>
</evidence>
<dbReference type="AlphaFoldDB" id="A0ABD1FA28"/>
<evidence type="ECO:0000313" key="3">
    <source>
        <dbReference type="Proteomes" id="UP001566132"/>
    </source>
</evidence>
<dbReference type="InterPro" id="IPR057954">
    <property type="entry name" value="SET_TTL12"/>
</dbReference>
<dbReference type="PANTHER" id="PTHR46088:SF1">
    <property type="entry name" value="TUBULIN--TYROSINE LIGASE-LIKE PROTEIN 12"/>
    <property type="match status" value="1"/>
</dbReference>
<dbReference type="PROSITE" id="PS51221">
    <property type="entry name" value="TTL"/>
    <property type="match status" value="1"/>
</dbReference>
<dbReference type="Pfam" id="PF25556">
    <property type="entry name" value="SET_TTL"/>
    <property type="match status" value="1"/>
</dbReference>
<keyword evidence="3" id="KW-1185">Reference proteome</keyword>
<comment type="caution">
    <text evidence="2">The sequence shown here is derived from an EMBL/GenBank/DDBJ whole genome shotgun (WGS) entry which is preliminary data.</text>
</comment>
<dbReference type="Pfam" id="PF03133">
    <property type="entry name" value="TTL"/>
    <property type="match status" value="1"/>
</dbReference>
<dbReference type="InterPro" id="IPR027749">
    <property type="entry name" value="TTLL12"/>
</dbReference>
<protein>
    <recommendedName>
        <fullName evidence="1">Tubulin--tyrosine ligase-like protein 12 SET-like domain-containing protein</fullName>
    </recommendedName>
</protein>
<dbReference type="Proteomes" id="UP001566132">
    <property type="component" value="Unassembled WGS sequence"/>
</dbReference>
<evidence type="ECO:0000259" key="1">
    <source>
        <dbReference type="Pfam" id="PF25556"/>
    </source>
</evidence>
<feature type="domain" description="Tubulin--tyrosine ligase-like protein 12 SET-like" evidence="1">
    <location>
        <begin position="75"/>
        <end position="218"/>
    </location>
</feature>
<organism evidence="2 3">
    <name type="scientific">Hypothenemus hampei</name>
    <name type="common">Coffee berry borer</name>
    <dbReference type="NCBI Taxonomy" id="57062"/>
    <lineage>
        <taxon>Eukaryota</taxon>
        <taxon>Metazoa</taxon>
        <taxon>Ecdysozoa</taxon>
        <taxon>Arthropoda</taxon>
        <taxon>Hexapoda</taxon>
        <taxon>Insecta</taxon>
        <taxon>Pterygota</taxon>
        <taxon>Neoptera</taxon>
        <taxon>Endopterygota</taxon>
        <taxon>Coleoptera</taxon>
        <taxon>Polyphaga</taxon>
        <taxon>Cucujiformia</taxon>
        <taxon>Curculionidae</taxon>
        <taxon>Scolytinae</taxon>
        <taxon>Hypothenemus</taxon>
    </lineage>
</organism>
<name>A0ABD1FA28_HYPHA</name>